<reference evidence="2 3" key="1">
    <citation type="submission" date="2024-01" db="EMBL/GenBank/DDBJ databases">
        <title>The complete chloroplast genome sequence of Lithospermum erythrorhizon: insights into the phylogenetic relationship among Boraginaceae species and the maternal lineages of purple gromwells.</title>
        <authorList>
            <person name="Okada T."/>
            <person name="Watanabe K."/>
        </authorList>
    </citation>
    <scope>NUCLEOTIDE SEQUENCE [LARGE SCALE GENOMIC DNA]</scope>
</reference>
<keyword evidence="3" id="KW-1185">Reference proteome</keyword>
<name>A0AAV3NHU4_LITER</name>
<organism evidence="2 3">
    <name type="scientific">Lithospermum erythrorhizon</name>
    <name type="common">Purple gromwell</name>
    <name type="synonym">Lithospermum officinale var. erythrorhizon</name>
    <dbReference type="NCBI Taxonomy" id="34254"/>
    <lineage>
        <taxon>Eukaryota</taxon>
        <taxon>Viridiplantae</taxon>
        <taxon>Streptophyta</taxon>
        <taxon>Embryophyta</taxon>
        <taxon>Tracheophyta</taxon>
        <taxon>Spermatophyta</taxon>
        <taxon>Magnoliopsida</taxon>
        <taxon>eudicotyledons</taxon>
        <taxon>Gunneridae</taxon>
        <taxon>Pentapetalae</taxon>
        <taxon>asterids</taxon>
        <taxon>lamiids</taxon>
        <taxon>Boraginales</taxon>
        <taxon>Boraginaceae</taxon>
        <taxon>Boraginoideae</taxon>
        <taxon>Lithospermeae</taxon>
        <taxon>Lithospermum</taxon>
    </lineage>
</organism>
<evidence type="ECO:0000313" key="3">
    <source>
        <dbReference type="Proteomes" id="UP001454036"/>
    </source>
</evidence>
<dbReference type="AlphaFoldDB" id="A0AAV3NHU4"/>
<sequence length="209" mass="22759">MRLVGLSSSNLAKFPLSRSTRDGYDASGSVSVLSASKTRSRCTLQDQMLHRKNFKDNKDATPVVDGEPSPNVTEASHGRHVATETIQLSKKRKRATDKRPSKKVATPAADGEEASKKKGPRVSQTLEGFRKVTETSAVATCHLRHIRDHYGVETVVRMRIPFAGENIDAPLVHPAAGRGDPMDRVLNASTPPLVEVWFDSPHPPSSTVS</sequence>
<gene>
    <name evidence="2" type="ORF">LIER_00128</name>
</gene>
<proteinExistence type="predicted"/>
<dbReference type="EMBL" id="BAABME010000008">
    <property type="protein sequence ID" value="GAA0138371.1"/>
    <property type="molecule type" value="Genomic_DNA"/>
</dbReference>
<dbReference type="Proteomes" id="UP001454036">
    <property type="component" value="Unassembled WGS sequence"/>
</dbReference>
<accession>A0AAV3NHU4</accession>
<comment type="caution">
    <text evidence="2">The sequence shown here is derived from an EMBL/GenBank/DDBJ whole genome shotgun (WGS) entry which is preliminary data.</text>
</comment>
<feature type="compositionally biased region" description="Basic residues" evidence="1">
    <location>
        <begin position="89"/>
        <end position="102"/>
    </location>
</feature>
<evidence type="ECO:0000313" key="2">
    <source>
        <dbReference type="EMBL" id="GAA0138371.1"/>
    </source>
</evidence>
<protein>
    <submittedName>
        <fullName evidence="2">Uncharacterized protein</fullName>
    </submittedName>
</protein>
<feature type="region of interest" description="Disordered" evidence="1">
    <location>
        <begin position="55"/>
        <end position="124"/>
    </location>
</feature>
<evidence type="ECO:0000256" key="1">
    <source>
        <dbReference type="SAM" id="MobiDB-lite"/>
    </source>
</evidence>